<dbReference type="GO" id="GO:0006417">
    <property type="term" value="P:regulation of translation"/>
    <property type="evidence" value="ECO:0000318"/>
    <property type="project" value="GO_Central"/>
</dbReference>
<gene>
    <name evidence="1" type="ORF">TVAG_291380</name>
</gene>
<evidence type="ECO:0000313" key="1">
    <source>
        <dbReference type="EMBL" id="EAY17186.1"/>
    </source>
</evidence>
<organism evidence="1 2">
    <name type="scientific">Trichomonas vaginalis (strain ATCC PRA-98 / G3)</name>
    <dbReference type="NCBI Taxonomy" id="412133"/>
    <lineage>
        <taxon>Eukaryota</taxon>
        <taxon>Metamonada</taxon>
        <taxon>Parabasalia</taxon>
        <taxon>Trichomonadida</taxon>
        <taxon>Trichomonadidae</taxon>
        <taxon>Trichomonas</taxon>
    </lineage>
</organism>
<dbReference type="Pfam" id="PF05994">
    <property type="entry name" value="FragX_IP"/>
    <property type="match status" value="1"/>
</dbReference>
<evidence type="ECO:0008006" key="3">
    <source>
        <dbReference type="Google" id="ProtNLM"/>
    </source>
</evidence>
<dbReference type="GO" id="GO:0031267">
    <property type="term" value="F:small GTPase binding"/>
    <property type="evidence" value="ECO:0007669"/>
    <property type="project" value="InterPro"/>
</dbReference>
<dbReference type="InParanoid" id="A2DQR9"/>
<dbReference type="RefSeq" id="XP_001329409.1">
    <property type="nucleotide sequence ID" value="XM_001329374.1"/>
</dbReference>
<dbReference type="eggNOG" id="KOG3534">
    <property type="taxonomic scope" value="Eukaryota"/>
</dbReference>
<dbReference type="EMBL" id="DS113233">
    <property type="protein sequence ID" value="EAY17186.1"/>
    <property type="molecule type" value="Genomic_DNA"/>
</dbReference>
<name>A2DQR9_TRIV3</name>
<evidence type="ECO:0000313" key="2">
    <source>
        <dbReference type="Proteomes" id="UP000001542"/>
    </source>
</evidence>
<accession>A2DQR9</accession>
<keyword evidence="2" id="KW-1185">Reference proteome</keyword>
<reference evidence="1" key="2">
    <citation type="journal article" date="2007" name="Science">
        <title>Draft genome sequence of the sexually transmitted pathogen Trichomonas vaginalis.</title>
        <authorList>
            <person name="Carlton J.M."/>
            <person name="Hirt R.P."/>
            <person name="Silva J.C."/>
            <person name="Delcher A.L."/>
            <person name="Schatz M."/>
            <person name="Zhao Q."/>
            <person name="Wortman J.R."/>
            <person name="Bidwell S.L."/>
            <person name="Alsmark U.C.M."/>
            <person name="Besteiro S."/>
            <person name="Sicheritz-Ponten T."/>
            <person name="Noel C.J."/>
            <person name="Dacks J.B."/>
            <person name="Foster P.G."/>
            <person name="Simillion C."/>
            <person name="Van de Peer Y."/>
            <person name="Miranda-Saavedra D."/>
            <person name="Barton G.J."/>
            <person name="Westrop G.D."/>
            <person name="Mueller S."/>
            <person name="Dessi D."/>
            <person name="Fiori P.L."/>
            <person name="Ren Q."/>
            <person name="Paulsen I."/>
            <person name="Zhang H."/>
            <person name="Bastida-Corcuera F.D."/>
            <person name="Simoes-Barbosa A."/>
            <person name="Brown M.T."/>
            <person name="Hayes R.D."/>
            <person name="Mukherjee M."/>
            <person name="Okumura C.Y."/>
            <person name="Schneider R."/>
            <person name="Smith A.J."/>
            <person name="Vanacova S."/>
            <person name="Villalvazo M."/>
            <person name="Haas B.J."/>
            <person name="Pertea M."/>
            <person name="Feldblyum T.V."/>
            <person name="Utterback T.R."/>
            <person name="Shu C.L."/>
            <person name="Osoegawa K."/>
            <person name="de Jong P.J."/>
            <person name="Hrdy I."/>
            <person name="Horvathova L."/>
            <person name="Zubacova Z."/>
            <person name="Dolezal P."/>
            <person name="Malik S.B."/>
            <person name="Logsdon J.M. Jr."/>
            <person name="Henze K."/>
            <person name="Gupta A."/>
            <person name="Wang C.C."/>
            <person name="Dunne R.L."/>
            <person name="Upcroft J.A."/>
            <person name="Upcroft P."/>
            <person name="White O."/>
            <person name="Salzberg S.L."/>
            <person name="Tang P."/>
            <person name="Chiu C.-H."/>
            <person name="Lee Y.-S."/>
            <person name="Embley T.M."/>
            <person name="Coombs G.H."/>
            <person name="Mottram J.C."/>
            <person name="Tachezy J."/>
            <person name="Fraser-Liggett C.M."/>
            <person name="Johnson P.J."/>
        </authorList>
    </citation>
    <scope>NUCLEOTIDE SEQUENCE [LARGE SCALE GENOMIC DNA]</scope>
    <source>
        <strain evidence="1">G3</strain>
    </source>
</reference>
<dbReference type="GO" id="GO:0030833">
    <property type="term" value="P:regulation of actin filament polymerization"/>
    <property type="evidence" value="ECO:0007669"/>
    <property type="project" value="InterPro"/>
</dbReference>
<dbReference type="InterPro" id="IPR008081">
    <property type="entry name" value="Cytoplasmic_FMR1-int"/>
</dbReference>
<reference evidence="1" key="1">
    <citation type="submission" date="2006-10" db="EMBL/GenBank/DDBJ databases">
        <authorList>
            <person name="Amadeo P."/>
            <person name="Zhao Q."/>
            <person name="Wortman J."/>
            <person name="Fraser-Liggett C."/>
            <person name="Carlton J."/>
        </authorList>
    </citation>
    <scope>NUCLEOTIDE SEQUENCE</scope>
    <source>
        <strain evidence="1">G3</strain>
    </source>
</reference>
<sequence length="1151" mass="131500">MSAPESINDKMVEAAIDAAMNSPLPEVFPQPADISYPDNPTYDNSDMVTEPLNIKEVNDNVMHEINHLRVISRLIEESEQYISFLYSYRSLFRSTRASKLVAETLSKAENSQLPPEERQSAIEFKQKYQAAYKAHFLPTYEKIKNLFEFCNRFAKTVYSIISDNEYTPSGVIYEKLMKIFSLIWNIDSLKLLKTGFNLDLSTYKRAFDPKEISQNAELQQIPVFLSSPQASILKLQDEIAADKKQSSKLENVYNWCANLLKYFVSYYRDRILTPDERSTCLCAIVFVLHLSIPSDKFSIYQVECIDEVFKILKENPVVPLYGENSFVPGYTLPKVPGFKESTKYPIVKSQADLEGYKDTLLIRNNMDVYRKDYSEQLRLVSDIPRDKEIKEKKLMSLLKFISTMTGAIQRQAAFKSINTSSSSPQSDKKDAKQYKYDLCVKYNYSAEDLDSLVEVIGMIKTISSILITSEPNIVKYTNKMIYAKVQEYIQNQLERPLVRSRSTKCNGERELMEHIRDIFGNWGNVGDPNKNLPKSTKQIKTHKIEPGNVPITANQLDILRIQLSAMILPDSKFTARVGAFTRSHFRPKHINITKDFLDSTVNWYTLLSYVSTVRAASNLSFLWLRETYLDIDDTLQFPVRSSLPFILSEHILKVGDGAAIKPQLHDNTFFPFELYNDAAATAINTFKSQYLYREIEAEVSLCVDMIAFTFSDTFYKFTRATASAMELPPDCLSRIVPPPNRYNVMVCQNRMSLLGSAVDFNQVTTQKLNTKIRQELESFIELLTDIRLAPYIAHRVRVARASHNLLVQNRLLMDDFDVLWQKARNFDNPLSIDSKLTAAICSSLDFPHYRLNVISRRLLPLSLSKGPTNSKDKVSIPVTSKEKWVEEYATIHTHETEYIGLEHIKAIIDLCSPGELAAVVSKIMARLEDQMIKVVEVYTQVASVIRLLPAISKDDISGYFNFNLDAYSSISHPKLRSLYDGLRAIGNTITFLFYLESELKVQSGSSFLAGVMQMISQFILSKKELFLSDGTIDLETTMTHRSFPSIWSVLEFMACSPELKNLEDKDKEPVIILDYVGDGPIVAAHVFITLCNQEELYKFDSICYRATQLNLTEQNVSVNDQLTKFLYNASVAEQCQRFAELVASPYKMKIQ</sequence>
<protein>
    <recommendedName>
        <fullName evidence="3">CYRIA/CYRIB Rac1 binding domain-containing protein</fullName>
    </recommendedName>
</protein>
<dbReference type="OrthoDB" id="10265867at2759"/>
<dbReference type="VEuPathDB" id="TrichDB:TVAG_244910"/>
<dbReference type="GO" id="GO:0031209">
    <property type="term" value="C:SCAR complex"/>
    <property type="evidence" value="ECO:0000318"/>
    <property type="project" value="GO_Central"/>
</dbReference>
<dbReference type="STRING" id="5722.A2DQR9"/>
<dbReference type="Proteomes" id="UP000001542">
    <property type="component" value="Unassembled WGS sequence"/>
</dbReference>
<dbReference type="GO" id="GO:0000902">
    <property type="term" value="P:cell morphogenesis"/>
    <property type="evidence" value="ECO:0000318"/>
    <property type="project" value="GO_Central"/>
</dbReference>
<dbReference type="VEuPathDB" id="TrichDB:TVAGG3_0937280"/>
<dbReference type="GO" id="GO:0000340">
    <property type="term" value="F:RNA 7-methylguanosine cap binding"/>
    <property type="evidence" value="ECO:0000318"/>
    <property type="project" value="GO_Central"/>
</dbReference>
<dbReference type="KEGG" id="tva:4775209"/>
<proteinExistence type="predicted"/>
<dbReference type="PANTHER" id="PTHR12195">
    <property type="entry name" value="CYTOPLASMIC FMR1-INTERACTING PROTEIN-RELATED"/>
    <property type="match status" value="1"/>
</dbReference>
<dbReference type="PIRSF" id="PIRSF008153">
    <property type="entry name" value="FMR1_interacting"/>
    <property type="match status" value="1"/>
</dbReference>
<dbReference type="AlphaFoldDB" id="A2DQR9"/>